<dbReference type="GO" id="GO:0008483">
    <property type="term" value="F:transaminase activity"/>
    <property type="evidence" value="ECO:0007669"/>
    <property type="project" value="UniProtKB-KW"/>
</dbReference>
<dbReference type="Proteomes" id="UP000321367">
    <property type="component" value="Unassembled WGS sequence"/>
</dbReference>
<evidence type="ECO:0000259" key="7">
    <source>
        <dbReference type="Pfam" id="PF00155"/>
    </source>
</evidence>
<dbReference type="PROSITE" id="PS00599">
    <property type="entry name" value="AA_TRANSFER_CLASS_2"/>
    <property type="match status" value="1"/>
</dbReference>
<evidence type="ECO:0000313" key="8">
    <source>
        <dbReference type="EMBL" id="TXD93596.1"/>
    </source>
</evidence>
<comment type="similarity">
    <text evidence="3">Belongs to the class-II pyridoxal-phosphate-dependent aminotransferase family. BioF subfamily.</text>
</comment>
<dbReference type="SUPFAM" id="SSF53383">
    <property type="entry name" value="PLP-dependent transferases"/>
    <property type="match status" value="1"/>
</dbReference>
<dbReference type="Pfam" id="PF00155">
    <property type="entry name" value="Aminotran_1_2"/>
    <property type="match status" value="1"/>
</dbReference>
<comment type="pathway">
    <text evidence="2">Lipid metabolism.</text>
</comment>
<comment type="caution">
    <text evidence="8">The sequence shown here is derived from an EMBL/GenBank/DDBJ whole genome shotgun (WGS) entry which is preliminary data.</text>
</comment>
<sequence>MHKFPLKLEKSLENRKQQNAFRELGSSNNLIDFASNDYLGFAGNAELFSKTQRILEEYNILQNGATGSRLLSGNHKLYPIAEKQIADFHKADAALIFNSGYDANIGFFSAIPQKGDFIFYDELAHASIRDGIRMSNAKAYKFNHNDLEDLKKKLNIITSEANSEIYIVTESVFSMNGDSPDLKAFANFAEERDYHLIVDEAHAVGVSGEKGKGLVQDLGLEKKVFARIVTFGKALGVHGAVILGSELLEQYLVNFSRSFIYTTALSPHSLAAIIASYEGLEKFESVEFNSELKILQENILFFRSEVNRLNLKQHFLESTSAIHACIVSGNDEVKNIANQIQNKGFNVKAILSPTVPQGKERLRFCLHSYNSKEEIKDLLELLATFIK</sequence>
<gene>
    <name evidence="8" type="ORF">ES724_09210</name>
</gene>
<dbReference type="InterPro" id="IPR015424">
    <property type="entry name" value="PyrdxlP-dep_Trfase"/>
</dbReference>
<dbReference type="InterPro" id="IPR001917">
    <property type="entry name" value="Aminotrans_II_pyridoxalP_BS"/>
</dbReference>
<dbReference type="PANTHER" id="PTHR13693">
    <property type="entry name" value="CLASS II AMINOTRANSFERASE/8-AMINO-7-OXONONANOATE SYNTHASE"/>
    <property type="match status" value="1"/>
</dbReference>
<evidence type="ECO:0000256" key="2">
    <source>
        <dbReference type="ARBA" id="ARBA00005189"/>
    </source>
</evidence>
<dbReference type="PANTHER" id="PTHR13693:SF77">
    <property type="entry name" value="8-AMINO-7-OXONONANOATE SYNTHASE"/>
    <property type="match status" value="1"/>
</dbReference>
<name>A0A5C6ZTX0_9FLAO</name>
<dbReference type="GO" id="GO:0009102">
    <property type="term" value="P:biotin biosynthetic process"/>
    <property type="evidence" value="ECO:0007669"/>
    <property type="project" value="TreeGrafter"/>
</dbReference>
<dbReference type="Gene3D" id="3.90.1150.10">
    <property type="entry name" value="Aspartate Aminotransferase, domain 1"/>
    <property type="match status" value="1"/>
</dbReference>
<reference evidence="8 9" key="1">
    <citation type="submission" date="2019-08" db="EMBL/GenBank/DDBJ databases">
        <title>Genome sequence of Gillisia hiemivivida IC154 (type strain).</title>
        <authorList>
            <person name="Bowman J.P."/>
        </authorList>
    </citation>
    <scope>NUCLEOTIDE SEQUENCE [LARGE SCALE GENOMIC DNA]</scope>
    <source>
        <strain evidence="8 9">IC154</strain>
    </source>
</reference>
<keyword evidence="8" id="KW-0032">Aminotransferase</keyword>
<accession>A0A5C6ZTX0</accession>
<evidence type="ECO:0000256" key="6">
    <source>
        <dbReference type="RuleBase" id="RU003693"/>
    </source>
</evidence>
<dbReference type="GO" id="GO:0030170">
    <property type="term" value="F:pyridoxal phosphate binding"/>
    <property type="evidence" value="ECO:0007669"/>
    <property type="project" value="InterPro"/>
</dbReference>
<protein>
    <submittedName>
        <fullName evidence="8">Pyridoxal phosphate-dependent aminotransferase family protein</fullName>
    </submittedName>
</protein>
<dbReference type="EMBL" id="VORY01000009">
    <property type="protein sequence ID" value="TXD93596.1"/>
    <property type="molecule type" value="Genomic_DNA"/>
</dbReference>
<comment type="cofactor">
    <cofactor evidence="1 6">
        <name>pyridoxal 5'-phosphate</name>
        <dbReference type="ChEBI" id="CHEBI:597326"/>
    </cofactor>
</comment>
<dbReference type="InterPro" id="IPR050087">
    <property type="entry name" value="AON_synthase_class-II"/>
</dbReference>
<evidence type="ECO:0000256" key="1">
    <source>
        <dbReference type="ARBA" id="ARBA00001933"/>
    </source>
</evidence>
<dbReference type="OrthoDB" id="9807157at2"/>
<dbReference type="AlphaFoldDB" id="A0A5C6ZTX0"/>
<dbReference type="InterPro" id="IPR015421">
    <property type="entry name" value="PyrdxlP-dep_Trfase_major"/>
</dbReference>
<keyword evidence="9" id="KW-1185">Reference proteome</keyword>
<dbReference type="InterPro" id="IPR004839">
    <property type="entry name" value="Aminotransferase_I/II_large"/>
</dbReference>
<feature type="domain" description="Aminotransferase class I/classII large" evidence="7">
    <location>
        <begin position="29"/>
        <end position="380"/>
    </location>
</feature>
<dbReference type="RefSeq" id="WP_146932338.1">
    <property type="nucleotide sequence ID" value="NZ_CBCSHZ010000011.1"/>
</dbReference>
<evidence type="ECO:0000256" key="5">
    <source>
        <dbReference type="ARBA" id="ARBA00022898"/>
    </source>
</evidence>
<proteinExistence type="inferred from homology"/>
<keyword evidence="4 8" id="KW-0808">Transferase</keyword>
<evidence type="ECO:0000256" key="3">
    <source>
        <dbReference type="ARBA" id="ARBA00010008"/>
    </source>
</evidence>
<organism evidence="8 9">
    <name type="scientific">Gillisia hiemivivida</name>
    <dbReference type="NCBI Taxonomy" id="291190"/>
    <lineage>
        <taxon>Bacteria</taxon>
        <taxon>Pseudomonadati</taxon>
        <taxon>Bacteroidota</taxon>
        <taxon>Flavobacteriia</taxon>
        <taxon>Flavobacteriales</taxon>
        <taxon>Flavobacteriaceae</taxon>
        <taxon>Gillisia</taxon>
    </lineage>
</organism>
<evidence type="ECO:0000256" key="4">
    <source>
        <dbReference type="ARBA" id="ARBA00022679"/>
    </source>
</evidence>
<dbReference type="Gene3D" id="3.40.640.10">
    <property type="entry name" value="Type I PLP-dependent aspartate aminotransferase-like (Major domain)"/>
    <property type="match status" value="1"/>
</dbReference>
<evidence type="ECO:0000313" key="9">
    <source>
        <dbReference type="Proteomes" id="UP000321367"/>
    </source>
</evidence>
<dbReference type="InterPro" id="IPR015422">
    <property type="entry name" value="PyrdxlP-dep_Trfase_small"/>
</dbReference>
<keyword evidence="5 6" id="KW-0663">Pyridoxal phosphate</keyword>